<evidence type="ECO:0008006" key="10">
    <source>
        <dbReference type="Google" id="ProtNLM"/>
    </source>
</evidence>
<keyword evidence="5" id="KW-0812">Transmembrane</keyword>
<evidence type="ECO:0000256" key="3">
    <source>
        <dbReference type="ARBA" id="ARBA00022448"/>
    </source>
</evidence>
<keyword evidence="6" id="KW-0472">Membrane</keyword>
<dbReference type="InterPro" id="IPR003423">
    <property type="entry name" value="OMP_efflux"/>
</dbReference>
<keyword evidence="4" id="KW-1134">Transmembrane beta strand</keyword>
<dbReference type="SUPFAM" id="SSF56954">
    <property type="entry name" value="Outer membrane efflux proteins (OEP)"/>
    <property type="match status" value="1"/>
</dbReference>
<dbReference type="PANTHER" id="PTHR30026">
    <property type="entry name" value="OUTER MEMBRANE PROTEIN TOLC"/>
    <property type="match status" value="1"/>
</dbReference>
<evidence type="ECO:0000256" key="7">
    <source>
        <dbReference type="ARBA" id="ARBA00023237"/>
    </source>
</evidence>
<reference evidence="9" key="1">
    <citation type="submission" date="2015-04" db="EMBL/GenBank/DDBJ databases">
        <authorList>
            <person name="Syromyatnikov M.Y."/>
            <person name="Popov V.N."/>
        </authorList>
    </citation>
    <scope>NUCLEOTIDE SEQUENCE</scope>
    <source>
        <strain evidence="9">MO-1</strain>
    </source>
</reference>
<evidence type="ECO:0000256" key="2">
    <source>
        <dbReference type="ARBA" id="ARBA00007613"/>
    </source>
</evidence>
<sequence length="802" mass="86911">MAFPALGQAKTLHVLLQEALAHSEKLRQATHDHEAKAQEAKAERDGYTPDLDLTLNTGRESKVNASGSNTHLTFKEFDLELSQTLFDFGATQNAVEVSDLGKAKAHMELQQTRQSVLKEAITALLELQRARLVLGYAQEAEKNILNQSNLEQELVDSGAGLTTDVLQAQAQLAGAETRRIRSEGSLIKAQVTFRRLFGSTAEEKLPSSEPLKEHLFELLPETLEGALSQAEKNNWGLKISQLDRHVTELEEKSTFAEELLPVLDLSAAQKWKQNVSGTKGNNKETQIKLELSMGLDLGLSNLNTYRAAQAETLSASEAEVETRLDMEQAVHNAWQELITLRQVAKTSAKQAEISNGFLTLARQERALGNRSLLDLLSGETSYINARSDAASANTDVLVGMVALLQEIGALELDMFAQLPEISDETLESLLPKPEVPREVVDSPGAVEESLPKPAPEGDKAAVAQETVTNEQAVESQPKPAQPAEVKASEAAQPKAPADHSATETQPAAQPASPAKPEQPMQSEPVVQPEPAVQPASPAKPEQTAQPEQPVETDVPATAPVAPSSGGASLQVPSWYELSWWSETWNQREETISASAGSPSPLLQIGHTPAVVEEVVEKPVAASPKGAEVVTKVVAEEATKELIPATSVASVAPRKVILPKVTKAIVYDNTRVFLPPTLRHTVLEKRRAAAQRVIHGHDGQAKAQKGVSEESFVLPEWTNMSWFDRMTQGAAKMVNSGLERLNQEPFWKGLPLFKQQPPVHKDGTIKSMAPIQPSPAEGQVMQPVEPGESPRAATSFSIISREL</sequence>
<feature type="compositionally biased region" description="Polar residues" evidence="8">
    <location>
        <begin position="791"/>
        <end position="802"/>
    </location>
</feature>
<dbReference type="GO" id="GO:0015562">
    <property type="term" value="F:efflux transmembrane transporter activity"/>
    <property type="evidence" value="ECO:0007669"/>
    <property type="project" value="InterPro"/>
</dbReference>
<feature type="compositionally biased region" description="Low complexity" evidence="8">
    <location>
        <begin position="502"/>
        <end position="538"/>
    </location>
</feature>
<comment type="similarity">
    <text evidence="2">Belongs to the outer membrane factor (OMF) (TC 1.B.17) family.</text>
</comment>
<dbReference type="AlphaFoldDB" id="A0A1S7LHZ1"/>
<evidence type="ECO:0000256" key="8">
    <source>
        <dbReference type="SAM" id="MobiDB-lite"/>
    </source>
</evidence>
<keyword evidence="3" id="KW-0813">Transport</keyword>
<dbReference type="PANTHER" id="PTHR30026:SF22">
    <property type="entry name" value="OUTER MEMBRANE EFFLUX PROTEIN"/>
    <property type="match status" value="1"/>
</dbReference>
<dbReference type="Pfam" id="PF02321">
    <property type="entry name" value="OEP"/>
    <property type="match status" value="2"/>
</dbReference>
<evidence type="ECO:0000256" key="6">
    <source>
        <dbReference type="ARBA" id="ARBA00023136"/>
    </source>
</evidence>
<gene>
    <name evidence="9" type="ORF">MAGMO_1566</name>
</gene>
<feature type="region of interest" description="Disordered" evidence="8">
    <location>
        <begin position="768"/>
        <end position="802"/>
    </location>
</feature>
<evidence type="ECO:0000313" key="9">
    <source>
        <dbReference type="EMBL" id="CRH05754.1"/>
    </source>
</evidence>
<dbReference type="GO" id="GO:1990281">
    <property type="term" value="C:efflux pump complex"/>
    <property type="evidence" value="ECO:0007669"/>
    <property type="project" value="TreeGrafter"/>
</dbReference>
<dbReference type="InterPro" id="IPR051906">
    <property type="entry name" value="TolC-like"/>
</dbReference>
<accession>A0A1S7LHZ1</accession>
<evidence type="ECO:0000256" key="5">
    <source>
        <dbReference type="ARBA" id="ARBA00022692"/>
    </source>
</evidence>
<keyword evidence="7" id="KW-0998">Cell outer membrane</keyword>
<dbReference type="GO" id="GO:0009279">
    <property type="term" value="C:cell outer membrane"/>
    <property type="evidence" value="ECO:0007669"/>
    <property type="project" value="UniProtKB-SubCell"/>
</dbReference>
<dbReference type="EMBL" id="LO017727">
    <property type="protein sequence ID" value="CRH05754.1"/>
    <property type="molecule type" value="Genomic_DNA"/>
</dbReference>
<evidence type="ECO:0000256" key="4">
    <source>
        <dbReference type="ARBA" id="ARBA00022452"/>
    </source>
</evidence>
<evidence type="ECO:0000256" key="1">
    <source>
        <dbReference type="ARBA" id="ARBA00004442"/>
    </source>
</evidence>
<comment type="subcellular location">
    <subcellularLocation>
        <location evidence="1">Cell outer membrane</location>
    </subcellularLocation>
</comment>
<dbReference type="GO" id="GO:0015288">
    <property type="term" value="F:porin activity"/>
    <property type="evidence" value="ECO:0007669"/>
    <property type="project" value="TreeGrafter"/>
</dbReference>
<organism evidence="9">
    <name type="scientific">Magnetococcus massalia (strain MO-1)</name>
    <dbReference type="NCBI Taxonomy" id="451514"/>
    <lineage>
        <taxon>Bacteria</taxon>
        <taxon>Pseudomonadati</taxon>
        <taxon>Pseudomonadota</taxon>
        <taxon>Magnetococcia</taxon>
        <taxon>Magnetococcales</taxon>
        <taxon>Magnetococcaceae</taxon>
        <taxon>Magnetococcus</taxon>
    </lineage>
</organism>
<proteinExistence type="inferred from homology"/>
<name>A0A1S7LHZ1_MAGMO</name>
<feature type="compositionally biased region" description="Polar residues" evidence="8">
    <location>
        <begin position="465"/>
        <end position="474"/>
    </location>
</feature>
<protein>
    <recommendedName>
        <fullName evidence="10">Outer membrane efflux protein</fullName>
    </recommendedName>
</protein>
<feature type="region of interest" description="Disordered" evidence="8">
    <location>
        <begin position="427"/>
        <end position="568"/>
    </location>
</feature>
<dbReference type="Gene3D" id="1.20.1600.10">
    <property type="entry name" value="Outer membrane efflux proteins (OEP)"/>
    <property type="match status" value="1"/>
</dbReference>